<feature type="compositionally biased region" description="Basic residues" evidence="1">
    <location>
        <begin position="103"/>
        <end position="112"/>
    </location>
</feature>
<dbReference type="EMBL" id="JAIZAY010000005">
    <property type="protein sequence ID" value="KAJ8041803.1"/>
    <property type="molecule type" value="Genomic_DNA"/>
</dbReference>
<proteinExistence type="predicted"/>
<keyword evidence="3" id="KW-1185">Reference proteome</keyword>
<sequence>MEEDVSIRDSATPSLELHFVKAPLSRMEKEHKQTGSTQESETNAISKTLIECSEVEDDVVSTIICNDWREAVVGWRPTVPCVKYAWHEPKKHHSDGHGDNRKNKTNGKPQKHPPKEINWRCTVEPGTYRYSPGGFHRKILEVKPQLETHVSEERKLLMHLERVRDHFERTLKCANKPIKFSNCKEKSETGESTSPRRSFSEGAVKGASSVKADSRRKSRHEQEESNVNEKVSTEGVRNIHNYESEKSSHNLQRYQVHKVEINNPFSDLKSDQTSQISGRLKLTHAREAPMEERLMLDNLNSWGILNSSLLHETDLPFNLNPLKKVTPQQRLIRDDNEAAIMHTSSRSGDESDGQSIHATLLGEDYSPFRVVSMEKEKHTTEKSHYEQLCFHLDPDSEGNQSNMDTLSQFSQKEFSLAKELQSVQEILQTQKLLNQQLKKTPNRKRYKPHKLRAIPPHSLKGAGDIPDDSRSLGEPLHRGIMDRKTAADLATELLPGVNGQRLNPPLYANRIV</sequence>
<evidence type="ECO:0000256" key="1">
    <source>
        <dbReference type="SAM" id="MobiDB-lite"/>
    </source>
</evidence>
<feature type="region of interest" description="Disordered" evidence="1">
    <location>
        <begin position="89"/>
        <end position="118"/>
    </location>
</feature>
<gene>
    <name evidence="2" type="ORF">HOLleu_12711</name>
</gene>
<feature type="region of interest" description="Disordered" evidence="1">
    <location>
        <begin position="184"/>
        <end position="237"/>
    </location>
</feature>
<comment type="caution">
    <text evidence="2">The sequence shown here is derived from an EMBL/GenBank/DDBJ whole genome shotgun (WGS) entry which is preliminary data.</text>
</comment>
<feature type="compositionally biased region" description="Basic and acidic residues" evidence="1">
    <location>
        <begin position="212"/>
        <end position="223"/>
    </location>
</feature>
<name>A0A9Q1HE21_HOLLE</name>
<evidence type="ECO:0000313" key="3">
    <source>
        <dbReference type="Proteomes" id="UP001152320"/>
    </source>
</evidence>
<protein>
    <submittedName>
        <fullName evidence="2">Uncharacterized protein</fullName>
    </submittedName>
</protein>
<feature type="region of interest" description="Disordered" evidence="1">
    <location>
        <begin position="454"/>
        <end position="474"/>
    </location>
</feature>
<organism evidence="2 3">
    <name type="scientific">Holothuria leucospilota</name>
    <name type="common">Black long sea cucumber</name>
    <name type="synonym">Mertensiothuria leucospilota</name>
    <dbReference type="NCBI Taxonomy" id="206669"/>
    <lineage>
        <taxon>Eukaryota</taxon>
        <taxon>Metazoa</taxon>
        <taxon>Echinodermata</taxon>
        <taxon>Eleutherozoa</taxon>
        <taxon>Echinozoa</taxon>
        <taxon>Holothuroidea</taxon>
        <taxon>Aspidochirotacea</taxon>
        <taxon>Aspidochirotida</taxon>
        <taxon>Holothuriidae</taxon>
        <taxon>Holothuria</taxon>
    </lineage>
</organism>
<accession>A0A9Q1HE21</accession>
<reference evidence="2" key="1">
    <citation type="submission" date="2021-10" db="EMBL/GenBank/DDBJ databases">
        <title>Tropical sea cucumber genome reveals ecological adaptation and Cuvierian tubules defense mechanism.</title>
        <authorList>
            <person name="Chen T."/>
        </authorList>
    </citation>
    <scope>NUCLEOTIDE SEQUENCE</scope>
    <source>
        <strain evidence="2">Nanhai2018</strain>
        <tissue evidence="2">Muscle</tissue>
    </source>
</reference>
<dbReference type="OrthoDB" id="10028763at2759"/>
<dbReference type="Proteomes" id="UP001152320">
    <property type="component" value="Chromosome 5"/>
</dbReference>
<evidence type="ECO:0000313" key="2">
    <source>
        <dbReference type="EMBL" id="KAJ8041803.1"/>
    </source>
</evidence>
<dbReference type="AlphaFoldDB" id="A0A9Q1HE21"/>